<protein>
    <submittedName>
        <fullName evidence="1">Uncharacterized protein</fullName>
    </submittedName>
</protein>
<comment type="caution">
    <text evidence="1">The sequence shown here is derived from an EMBL/GenBank/DDBJ whole genome shotgun (WGS) entry which is preliminary data.</text>
</comment>
<proteinExistence type="predicted"/>
<accession>X0XC22</accession>
<name>X0XC22_9ZZZZ</name>
<reference evidence="1" key="1">
    <citation type="journal article" date="2014" name="Front. Microbiol.">
        <title>High frequency of phylogenetically diverse reductive dehalogenase-homologous genes in deep subseafloor sedimentary metagenomes.</title>
        <authorList>
            <person name="Kawai M."/>
            <person name="Futagami T."/>
            <person name="Toyoda A."/>
            <person name="Takaki Y."/>
            <person name="Nishi S."/>
            <person name="Hori S."/>
            <person name="Arai W."/>
            <person name="Tsubouchi T."/>
            <person name="Morono Y."/>
            <person name="Uchiyama I."/>
            <person name="Ito T."/>
            <person name="Fujiyama A."/>
            <person name="Inagaki F."/>
            <person name="Takami H."/>
        </authorList>
    </citation>
    <scope>NUCLEOTIDE SEQUENCE</scope>
    <source>
        <strain evidence="1">Expedition CK06-06</strain>
    </source>
</reference>
<feature type="non-terminal residue" evidence="1">
    <location>
        <position position="95"/>
    </location>
</feature>
<organism evidence="1">
    <name type="scientific">marine sediment metagenome</name>
    <dbReference type="NCBI Taxonomy" id="412755"/>
    <lineage>
        <taxon>unclassified sequences</taxon>
        <taxon>metagenomes</taxon>
        <taxon>ecological metagenomes</taxon>
    </lineage>
</organism>
<dbReference type="EMBL" id="BARS01046220">
    <property type="protein sequence ID" value="GAG40744.1"/>
    <property type="molecule type" value="Genomic_DNA"/>
</dbReference>
<gene>
    <name evidence="1" type="ORF">S01H1_69597</name>
</gene>
<sequence>MGFNTLREYEKGCSRFTELDAPHNLITTDNLDWPCYDVLAFHGQRKEVVRDVPRGEVMETIDNLRKTNSNIGVIGVMRVGINEQDASLIAECGVG</sequence>
<evidence type="ECO:0000313" key="1">
    <source>
        <dbReference type="EMBL" id="GAG40744.1"/>
    </source>
</evidence>
<dbReference type="AlphaFoldDB" id="X0XC22"/>